<name>A0A3S4PBK1_9MAGN</name>
<dbReference type="CDD" id="cd00028">
    <property type="entry name" value="B_lectin"/>
    <property type="match status" value="1"/>
</dbReference>
<dbReference type="InterPro" id="IPR036426">
    <property type="entry name" value="Bulb-type_lectin_dom_sf"/>
</dbReference>
<dbReference type="OrthoDB" id="418274at2759"/>
<dbReference type="SMART" id="SM00108">
    <property type="entry name" value="B_lectin"/>
    <property type="match status" value="1"/>
</dbReference>
<dbReference type="SUPFAM" id="SSF51110">
    <property type="entry name" value="alpha-D-mannose-specific plant lectins"/>
    <property type="match status" value="1"/>
</dbReference>
<evidence type="ECO:0000313" key="4">
    <source>
        <dbReference type="Proteomes" id="UP000283530"/>
    </source>
</evidence>
<dbReference type="Gene3D" id="2.90.10.10">
    <property type="entry name" value="Bulb-type lectin domain"/>
    <property type="match status" value="1"/>
</dbReference>
<dbReference type="InterPro" id="IPR001480">
    <property type="entry name" value="Bulb-type_lectin_dom"/>
</dbReference>
<keyword evidence="1" id="KW-0732">Signal</keyword>
<organism evidence="3 4">
    <name type="scientific">Cinnamomum micranthum f. kanehirae</name>
    <dbReference type="NCBI Taxonomy" id="337451"/>
    <lineage>
        <taxon>Eukaryota</taxon>
        <taxon>Viridiplantae</taxon>
        <taxon>Streptophyta</taxon>
        <taxon>Embryophyta</taxon>
        <taxon>Tracheophyta</taxon>
        <taxon>Spermatophyta</taxon>
        <taxon>Magnoliopsida</taxon>
        <taxon>Magnoliidae</taxon>
        <taxon>Laurales</taxon>
        <taxon>Lauraceae</taxon>
        <taxon>Cinnamomum</taxon>
    </lineage>
</organism>
<dbReference type="PROSITE" id="PS50927">
    <property type="entry name" value="BULB_LECTIN"/>
    <property type="match status" value="1"/>
</dbReference>
<dbReference type="EMBL" id="QPKB01000007">
    <property type="protein sequence ID" value="RWR88202.1"/>
    <property type="molecule type" value="Genomic_DNA"/>
</dbReference>
<keyword evidence="4" id="KW-1185">Reference proteome</keyword>
<comment type="caution">
    <text evidence="3">The sequence shown here is derived from an EMBL/GenBank/DDBJ whole genome shotgun (WGS) entry which is preliminary data.</text>
</comment>
<accession>A0A3S4PBK1</accession>
<dbReference type="Proteomes" id="UP000283530">
    <property type="component" value="Unassembled WGS sequence"/>
</dbReference>
<protein>
    <submittedName>
        <fullName evidence="3">Arogenate dehydratase/prephenate dehydratase 6, chloroplastic-like protein</fullName>
    </submittedName>
</protein>
<sequence length="181" mass="18986">MATIKPIHISSFLILLIILNPTANGADNILYGGETLYAGNSLTYEGYSFICQADCNLVLYDNGNPIWASNTGGVSRNCYCPMQEDGNLVVYRPGGTPIWASNTGGAIANYVLILQKDRNVVIYGPAKWATNTNIRGKGVVISRLDANNSTVDPMSGGSVVVAGPAVSNGTSLPVNSGVATE</sequence>
<gene>
    <name evidence="3" type="ORF">CKAN_01719500</name>
</gene>
<proteinExistence type="predicted"/>
<feature type="signal peptide" evidence="1">
    <location>
        <begin position="1"/>
        <end position="25"/>
    </location>
</feature>
<feature type="domain" description="Bulb-type lectin" evidence="2">
    <location>
        <begin position="27"/>
        <end position="135"/>
    </location>
</feature>
<dbReference type="AlphaFoldDB" id="A0A3S4PBK1"/>
<evidence type="ECO:0000259" key="2">
    <source>
        <dbReference type="PROSITE" id="PS50927"/>
    </source>
</evidence>
<evidence type="ECO:0000256" key="1">
    <source>
        <dbReference type="SAM" id="SignalP"/>
    </source>
</evidence>
<reference evidence="3 4" key="1">
    <citation type="journal article" date="2019" name="Nat. Plants">
        <title>Stout camphor tree genome fills gaps in understanding of flowering plant genome evolution.</title>
        <authorList>
            <person name="Chaw S.M."/>
            <person name="Liu Y.C."/>
            <person name="Wu Y.W."/>
            <person name="Wang H.Y."/>
            <person name="Lin C.I."/>
            <person name="Wu C.S."/>
            <person name="Ke H.M."/>
            <person name="Chang L.Y."/>
            <person name="Hsu C.Y."/>
            <person name="Yang H.T."/>
            <person name="Sudianto E."/>
            <person name="Hsu M.H."/>
            <person name="Wu K.P."/>
            <person name="Wang L.N."/>
            <person name="Leebens-Mack J.H."/>
            <person name="Tsai I.J."/>
        </authorList>
    </citation>
    <scope>NUCLEOTIDE SEQUENCE [LARGE SCALE GENOMIC DNA]</scope>
    <source>
        <strain evidence="4">cv. Chaw 1501</strain>
        <tissue evidence="3">Young leaves</tissue>
    </source>
</reference>
<feature type="chain" id="PRO_5018555527" evidence="1">
    <location>
        <begin position="26"/>
        <end position="181"/>
    </location>
</feature>
<evidence type="ECO:0000313" key="3">
    <source>
        <dbReference type="EMBL" id="RWR88202.1"/>
    </source>
</evidence>